<dbReference type="InterPro" id="IPR000477">
    <property type="entry name" value="RT_dom"/>
</dbReference>
<protein>
    <recommendedName>
        <fullName evidence="1">Reverse transcriptase domain-containing protein</fullName>
    </recommendedName>
</protein>
<dbReference type="Proteomes" id="UP001176940">
    <property type="component" value="Unassembled WGS sequence"/>
</dbReference>
<dbReference type="PROSITE" id="PS50878">
    <property type="entry name" value="RT_POL"/>
    <property type="match status" value="1"/>
</dbReference>
<dbReference type="Pfam" id="PF26215">
    <property type="entry name" value="HTH_animal"/>
    <property type="match status" value="1"/>
</dbReference>
<evidence type="ECO:0000313" key="3">
    <source>
        <dbReference type="Proteomes" id="UP001176940"/>
    </source>
</evidence>
<keyword evidence="3" id="KW-1185">Reference proteome</keyword>
<gene>
    <name evidence="2" type="ORF">RIMI_LOCUS11026967</name>
</gene>
<dbReference type="InterPro" id="IPR043502">
    <property type="entry name" value="DNA/RNA_pol_sf"/>
</dbReference>
<dbReference type="EMBL" id="CAUEEQ010024463">
    <property type="protein sequence ID" value="CAJ0945806.1"/>
    <property type="molecule type" value="Genomic_DNA"/>
</dbReference>
<dbReference type="InterPro" id="IPR058912">
    <property type="entry name" value="HTH_animal"/>
</dbReference>
<dbReference type="PANTHER" id="PTHR21301">
    <property type="entry name" value="REVERSE TRANSCRIPTASE"/>
    <property type="match status" value="1"/>
</dbReference>
<dbReference type="PANTHER" id="PTHR21301:SF13">
    <property type="match status" value="1"/>
</dbReference>
<feature type="domain" description="Reverse transcriptase" evidence="1">
    <location>
        <begin position="116"/>
        <end position="366"/>
    </location>
</feature>
<dbReference type="SUPFAM" id="SSF56672">
    <property type="entry name" value="DNA/RNA polymerases"/>
    <property type="match status" value="1"/>
</dbReference>
<proteinExistence type="predicted"/>
<sequence>MPPTTTEVNSIDVFVNLVTEELLRVPKYVHMRSRNLSREEMLSLNNLEKDQSITIKPSDKGGNIVVMDTSEYRSLCMSLLGDASGYEVLPQNPSNTIMNELRSMVNEGFKMGVIDKNEKEFLTPLHPVMATFYCLPKVHKGINPLKGRPIVAGINSMTQNLGLYIDQVLRPFVLSLNSYVRDTTDFLRRLDGICIESDMILCSIDVESLYSSIPHDIGLRAVSDYLQTRGCQYSRHNEFVLKALQFCLTNNVFLFDGKYFHQLRGTAMGSPCAPTYANLLLGWWEEKIVFNDTSNSLEDKVLIWLRYIDDVFVIWRGDEVGFHKFVEGLNVNDLGLHFTCETNTSKLAFLDVLVQKSDDGTVGTENYRKPTATNALLRWESNHPRPLKRGIPKGQYLRLRRNCSDISNFKEQADDLRRRFLERGYPDHVLNEAYKSSLTKERRDLLVQKTLKSEEGTTRFITRFSNGAEEIRKILQKHWQILCMDPDIKESIHIAPQLTFRRGRSIKDRLVHSHYQDTLAKNFTACTSTEHVNSSDLVVENDERALEWATPLWERGDHVVQSAPLFLSTLKQVVLGPQVTHDTALQLLALTQGESLVSHFAVQFRTLASELNWSDKALIPIFWRGLADHVKDALATREVPATLEELITVSTRIDLRFNERRLERAQCRQRFRLAPTFAKPLESPVLVPESHEAREVSQVGSKSPTACALKVCHVCCHDPNGRGSQKDKHKKQNKL</sequence>
<reference evidence="2" key="1">
    <citation type="submission" date="2023-07" db="EMBL/GenBank/DDBJ databases">
        <authorList>
            <person name="Stuckert A."/>
        </authorList>
    </citation>
    <scope>NUCLEOTIDE SEQUENCE</scope>
</reference>
<accession>A0ABN9LMJ9</accession>
<comment type="caution">
    <text evidence="2">The sequence shown here is derived from an EMBL/GenBank/DDBJ whole genome shotgun (WGS) entry which is preliminary data.</text>
</comment>
<evidence type="ECO:0000313" key="2">
    <source>
        <dbReference type="EMBL" id="CAJ0945806.1"/>
    </source>
</evidence>
<evidence type="ECO:0000259" key="1">
    <source>
        <dbReference type="PROSITE" id="PS50878"/>
    </source>
</evidence>
<organism evidence="2 3">
    <name type="scientific">Ranitomeya imitator</name>
    <name type="common">mimic poison frog</name>
    <dbReference type="NCBI Taxonomy" id="111125"/>
    <lineage>
        <taxon>Eukaryota</taxon>
        <taxon>Metazoa</taxon>
        <taxon>Chordata</taxon>
        <taxon>Craniata</taxon>
        <taxon>Vertebrata</taxon>
        <taxon>Euteleostomi</taxon>
        <taxon>Amphibia</taxon>
        <taxon>Batrachia</taxon>
        <taxon>Anura</taxon>
        <taxon>Neobatrachia</taxon>
        <taxon>Hyloidea</taxon>
        <taxon>Dendrobatidae</taxon>
        <taxon>Dendrobatinae</taxon>
        <taxon>Ranitomeya</taxon>
    </lineage>
</organism>
<name>A0ABN9LMJ9_9NEOB</name>